<evidence type="ECO:0000256" key="7">
    <source>
        <dbReference type="ARBA" id="ARBA00022825"/>
    </source>
</evidence>
<dbReference type="PROSITE" id="PS51892">
    <property type="entry name" value="SUBTILASE"/>
    <property type="match status" value="1"/>
</dbReference>
<dbReference type="Pfam" id="PF02225">
    <property type="entry name" value="PA"/>
    <property type="match status" value="1"/>
</dbReference>
<dbReference type="GO" id="GO:0006508">
    <property type="term" value="P:proteolysis"/>
    <property type="evidence" value="ECO:0007669"/>
    <property type="project" value="UniProtKB-KW"/>
</dbReference>
<dbReference type="RefSeq" id="WP_072907151.1">
    <property type="nucleotide sequence ID" value="NZ_FRAI01000011.1"/>
</dbReference>
<dbReference type="InterPro" id="IPR003137">
    <property type="entry name" value="PA_domain"/>
</dbReference>
<evidence type="ECO:0000313" key="14">
    <source>
        <dbReference type="EMBL" id="SHJ98409.1"/>
    </source>
</evidence>
<dbReference type="PROSITE" id="PS00138">
    <property type="entry name" value="SUBTILASE_SER"/>
    <property type="match status" value="1"/>
</dbReference>
<dbReference type="InterPro" id="IPR050131">
    <property type="entry name" value="Peptidase_S8_subtilisin-like"/>
</dbReference>
<dbReference type="EMBL" id="FRAI01000011">
    <property type="protein sequence ID" value="SHJ98409.1"/>
    <property type="molecule type" value="Genomic_DNA"/>
</dbReference>
<dbReference type="Proteomes" id="UP000243547">
    <property type="component" value="Unassembled WGS sequence"/>
</dbReference>
<evidence type="ECO:0000256" key="3">
    <source>
        <dbReference type="ARBA" id="ARBA00022525"/>
    </source>
</evidence>
<feature type="domain" description="Peptidase S8/S53" evidence="11">
    <location>
        <begin position="173"/>
        <end position="570"/>
    </location>
</feature>
<keyword evidence="5" id="KW-0732">Signal</keyword>
<evidence type="ECO:0000259" key="11">
    <source>
        <dbReference type="Pfam" id="PF00082"/>
    </source>
</evidence>
<dbReference type="PROSITE" id="PS00137">
    <property type="entry name" value="SUBTILASE_HIS"/>
    <property type="match status" value="1"/>
</dbReference>
<accession>A0A1M6NRS5</accession>
<keyword evidence="15" id="KW-1185">Reference proteome</keyword>
<dbReference type="PANTHER" id="PTHR43806:SF65">
    <property type="entry name" value="SERINE PROTEASE APRX"/>
    <property type="match status" value="1"/>
</dbReference>
<keyword evidence="4 9" id="KW-0645">Protease</keyword>
<organism evidence="14 15">
    <name type="scientific">Anaerobranca californiensis DSM 14826</name>
    <dbReference type="NCBI Taxonomy" id="1120989"/>
    <lineage>
        <taxon>Bacteria</taxon>
        <taxon>Bacillati</taxon>
        <taxon>Bacillota</taxon>
        <taxon>Clostridia</taxon>
        <taxon>Eubacteriales</taxon>
        <taxon>Proteinivoracaceae</taxon>
        <taxon>Anaerobranca</taxon>
    </lineage>
</organism>
<evidence type="ECO:0000256" key="5">
    <source>
        <dbReference type="ARBA" id="ARBA00022729"/>
    </source>
</evidence>
<sequence length="788" mass="85689">MKRITKLTIFLIILTILGLFGTTGMANQQGYGDKYNLAELYGEFDLRSDQLVTVIVELEEPSVIEGKHIGRKQTKEKILTAANNVIDELSNRVPEVEVYRKYHYVFSGFSVNLPQNQIPQLLSIPGVKAVYPNIHYDVNTQLVPLDWEVIHPKMLDSAPYIGAPLLWEEGITGKGITVAIIDTGVDYTHPDLAHAFDEYKGWDFVDNDNDPQEGPGQYHGTHVAGTVAGNGLIKGVAPEVRLLAYRVLGPQGGTTQDVVAGIERAVLDGANIMNLSLGNTLNSPDWATSIALDWAMAEGVVAVTSNGNRGPNNWTVGSPAASRRAISVGATQLPYNLYDVEIFTSEGVTYPTSKIMGFPNDNALLNINGKEYDLVYVGLGRPVDFVGINVQGKVALIIRGGIPFVDKVTNAKNNGAVAAIIFNNVPGEIPFYIPGMDLPTIKLDNVDGQKMLAQLQAGYKKVKFNIEKTGEVPEQVADFSSRGPAAQTWMIKPDVVAPGVGIVSSVPGGYGRLQGTSMASPHVAGAAALILQKNPHWGVDDVKAALMNTAEVLINPDTGKPYPHNTQGAGSIRVKEAVNTQTLIIPGSYSFGKFIKNSGKQVERQSFTIKNLSNKRVTYNFNVEFFGNPEGIKVMSSNNLKVNAGKTQQVNLNVQVDTSKLQRGYYEGKITVTDGVNTYSIPAILFVGEPDYPRITHGGIVPVEGGFIIWTYLPGGADLFEVWIYRDSPFYYVGDALVIENVPPGYHEFFWDGKINGNNLPIATYHAFLYAEKAGVGQYLYGGAFEIK</sequence>
<dbReference type="GO" id="GO:0004252">
    <property type="term" value="F:serine-type endopeptidase activity"/>
    <property type="evidence" value="ECO:0007669"/>
    <property type="project" value="UniProtKB-UniRule"/>
</dbReference>
<protein>
    <submittedName>
        <fullName evidence="14">Minor extracellular serine protease Vpr</fullName>
    </submittedName>
</protein>
<feature type="domain" description="Inhibitor I9" evidence="13">
    <location>
        <begin position="90"/>
        <end position="136"/>
    </location>
</feature>
<evidence type="ECO:0000256" key="8">
    <source>
        <dbReference type="PIRSR" id="PIRSR615500-1"/>
    </source>
</evidence>
<gene>
    <name evidence="14" type="ORF">SAMN02745227_01213</name>
</gene>
<dbReference type="InterPro" id="IPR022398">
    <property type="entry name" value="Peptidase_S8_His-AS"/>
</dbReference>
<proteinExistence type="inferred from homology"/>
<evidence type="ECO:0000256" key="6">
    <source>
        <dbReference type="ARBA" id="ARBA00022801"/>
    </source>
</evidence>
<keyword evidence="2" id="KW-0134">Cell wall</keyword>
<evidence type="ECO:0000256" key="10">
    <source>
        <dbReference type="RuleBase" id="RU003355"/>
    </source>
</evidence>
<dbReference type="InterPro" id="IPR046450">
    <property type="entry name" value="PA_dom_sf"/>
</dbReference>
<dbReference type="Pfam" id="PF00082">
    <property type="entry name" value="Peptidase_S8"/>
    <property type="match status" value="1"/>
</dbReference>
<feature type="domain" description="PA" evidence="12">
    <location>
        <begin position="372"/>
        <end position="448"/>
    </location>
</feature>
<dbReference type="OrthoDB" id="9762689at2"/>
<name>A0A1M6NRS5_9FIRM</name>
<keyword evidence="7 9" id="KW-0720">Serine protease</keyword>
<reference evidence="15" key="1">
    <citation type="submission" date="2016-11" db="EMBL/GenBank/DDBJ databases">
        <authorList>
            <person name="Varghese N."/>
            <person name="Submissions S."/>
        </authorList>
    </citation>
    <scope>NUCLEOTIDE SEQUENCE [LARGE SCALE GENOMIC DNA]</scope>
    <source>
        <strain evidence="15">DSM 14826</strain>
    </source>
</reference>
<dbReference type="PROSITE" id="PS00136">
    <property type="entry name" value="SUBTILASE_ASP"/>
    <property type="match status" value="1"/>
</dbReference>
<comment type="similarity">
    <text evidence="1 9 10">Belongs to the peptidase S8 family.</text>
</comment>
<evidence type="ECO:0000256" key="4">
    <source>
        <dbReference type="ARBA" id="ARBA00022670"/>
    </source>
</evidence>
<dbReference type="SUPFAM" id="SSF52743">
    <property type="entry name" value="Subtilisin-like"/>
    <property type="match status" value="1"/>
</dbReference>
<evidence type="ECO:0000256" key="9">
    <source>
        <dbReference type="PROSITE-ProRule" id="PRU01240"/>
    </source>
</evidence>
<dbReference type="Gene3D" id="3.50.30.30">
    <property type="match status" value="1"/>
</dbReference>
<evidence type="ECO:0000259" key="12">
    <source>
        <dbReference type="Pfam" id="PF02225"/>
    </source>
</evidence>
<dbReference type="Pfam" id="PF05922">
    <property type="entry name" value="Inhibitor_I9"/>
    <property type="match status" value="1"/>
</dbReference>
<evidence type="ECO:0000259" key="13">
    <source>
        <dbReference type="Pfam" id="PF05922"/>
    </source>
</evidence>
<keyword evidence="3" id="KW-0964">Secreted</keyword>
<feature type="active site" description="Charge relay system" evidence="8 9">
    <location>
        <position position="219"/>
    </location>
</feature>
<dbReference type="InterPro" id="IPR010259">
    <property type="entry name" value="S8pro/Inhibitor_I9"/>
</dbReference>
<dbReference type="InterPro" id="IPR034213">
    <property type="entry name" value="S8_Vpr-like"/>
</dbReference>
<dbReference type="AlphaFoldDB" id="A0A1M6NRS5"/>
<dbReference type="InterPro" id="IPR036852">
    <property type="entry name" value="Peptidase_S8/S53_dom_sf"/>
</dbReference>
<dbReference type="PANTHER" id="PTHR43806">
    <property type="entry name" value="PEPTIDASE S8"/>
    <property type="match status" value="1"/>
</dbReference>
<dbReference type="InterPro" id="IPR000209">
    <property type="entry name" value="Peptidase_S8/S53_dom"/>
</dbReference>
<feature type="active site" description="Charge relay system" evidence="8 9">
    <location>
        <position position="517"/>
    </location>
</feature>
<evidence type="ECO:0000256" key="1">
    <source>
        <dbReference type="ARBA" id="ARBA00011073"/>
    </source>
</evidence>
<dbReference type="InterPro" id="IPR023828">
    <property type="entry name" value="Peptidase_S8_Ser-AS"/>
</dbReference>
<dbReference type="PRINTS" id="PR00723">
    <property type="entry name" value="SUBTILISIN"/>
</dbReference>
<dbReference type="STRING" id="1120989.SAMN02745227_01213"/>
<dbReference type="CDD" id="cd07474">
    <property type="entry name" value="Peptidases_S8_subtilisin_Vpr-like"/>
    <property type="match status" value="1"/>
</dbReference>
<keyword evidence="6 9" id="KW-0378">Hydrolase</keyword>
<dbReference type="SUPFAM" id="SSF52025">
    <property type="entry name" value="PA domain"/>
    <property type="match status" value="1"/>
</dbReference>
<dbReference type="Gene3D" id="3.40.50.200">
    <property type="entry name" value="Peptidase S8/S53 domain"/>
    <property type="match status" value="2"/>
</dbReference>
<dbReference type="InterPro" id="IPR023827">
    <property type="entry name" value="Peptidase_S8_Asp-AS"/>
</dbReference>
<evidence type="ECO:0000313" key="15">
    <source>
        <dbReference type="Proteomes" id="UP000243547"/>
    </source>
</evidence>
<evidence type="ECO:0000256" key="2">
    <source>
        <dbReference type="ARBA" id="ARBA00022512"/>
    </source>
</evidence>
<dbReference type="CDD" id="cd02133">
    <property type="entry name" value="PA_C5a_like"/>
    <property type="match status" value="1"/>
</dbReference>
<feature type="active site" description="Charge relay system" evidence="8 9">
    <location>
        <position position="182"/>
    </location>
</feature>
<dbReference type="InterPro" id="IPR015500">
    <property type="entry name" value="Peptidase_S8_subtilisin-rel"/>
</dbReference>